<dbReference type="Proteomes" id="UP000027602">
    <property type="component" value="Chromosome"/>
</dbReference>
<dbReference type="GO" id="GO:0019825">
    <property type="term" value="F:oxygen binding"/>
    <property type="evidence" value="ECO:0007669"/>
    <property type="project" value="InterPro"/>
</dbReference>
<dbReference type="KEGG" id="bmet:BMMGA3_01305"/>
<evidence type="ECO:0000256" key="1">
    <source>
        <dbReference type="ARBA" id="ARBA00022553"/>
    </source>
</evidence>
<dbReference type="Gene3D" id="1.10.490.10">
    <property type="entry name" value="Globins"/>
    <property type="match status" value="1"/>
</dbReference>
<feature type="domain" description="STAS" evidence="2">
    <location>
        <begin position="147"/>
        <end position="258"/>
    </location>
</feature>
<dbReference type="eggNOG" id="COG1366">
    <property type="taxonomic scope" value="Bacteria"/>
</dbReference>
<dbReference type="PANTHER" id="PTHR33745:SF3">
    <property type="entry name" value="RSBT CO-ANTAGONIST PROTEIN RSBRC"/>
    <property type="match status" value="1"/>
</dbReference>
<dbReference type="Gene3D" id="3.30.750.24">
    <property type="entry name" value="STAS domain"/>
    <property type="match status" value="1"/>
</dbReference>
<dbReference type="OrthoDB" id="9800154at2"/>
<gene>
    <name evidence="3" type="primary">rsbRA</name>
    <name evidence="3" type="ORF">BMMGA3_01305</name>
</gene>
<dbReference type="EMBL" id="CP007739">
    <property type="protein sequence ID" value="AIE58751.1"/>
    <property type="molecule type" value="Genomic_DNA"/>
</dbReference>
<dbReference type="CDD" id="cd07041">
    <property type="entry name" value="STAS_RsbR_RsbS_like"/>
    <property type="match status" value="1"/>
</dbReference>
<dbReference type="InterPro" id="IPR014792">
    <property type="entry name" value="RsbRA_N"/>
</dbReference>
<evidence type="ECO:0000259" key="2">
    <source>
        <dbReference type="PROSITE" id="PS50801"/>
    </source>
</evidence>
<evidence type="ECO:0000313" key="4">
    <source>
        <dbReference type="Proteomes" id="UP000027602"/>
    </source>
</evidence>
<dbReference type="Pfam" id="PF01740">
    <property type="entry name" value="STAS"/>
    <property type="match status" value="1"/>
</dbReference>
<keyword evidence="1" id="KW-0597">Phosphoprotein</keyword>
<accession>I3E3R9</accession>
<dbReference type="CDD" id="cd19413">
    <property type="entry name" value="RsbR_N-like"/>
    <property type="match status" value="1"/>
</dbReference>
<dbReference type="SUPFAM" id="SSF52091">
    <property type="entry name" value="SpoIIaa-like"/>
    <property type="match status" value="1"/>
</dbReference>
<keyword evidence="4" id="KW-1185">Reference proteome</keyword>
<dbReference type="AlphaFoldDB" id="I3E3R9"/>
<protein>
    <submittedName>
        <fullName evidence="3">RsbT co-antagonist protein RsbRA</fullName>
    </submittedName>
</protein>
<dbReference type="STRING" id="796606.BMMGA3_01305"/>
<dbReference type="PROSITE" id="PS50801">
    <property type="entry name" value="STAS"/>
    <property type="match status" value="1"/>
</dbReference>
<organism evidence="3 4">
    <name type="scientific">Bacillus methanolicus (strain MGA3 / ATCC 53907)</name>
    <dbReference type="NCBI Taxonomy" id="796606"/>
    <lineage>
        <taxon>Bacteria</taxon>
        <taxon>Bacillati</taxon>
        <taxon>Bacillota</taxon>
        <taxon>Bacilli</taxon>
        <taxon>Bacillales</taxon>
        <taxon>Bacillaceae</taxon>
        <taxon>Bacillus</taxon>
    </lineage>
</organism>
<name>I3E3R9_BACMM</name>
<dbReference type="GO" id="GO:0020037">
    <property type="term" value="F:heme binding"/>
    <property type="evidence" value="ECO:0007669"/>
    <property type="project" value="InterPro"/>
</dbReference>
<dbReference type="Pfam" id="PF08678">
    <property type="entry name" value="Rsbr_N"/>
    <property type="match status" value="1"/>
</dbReference>
<dbReference type="InterPro" id="IPR036513">
    <property type="entry name" value="STAS_dom_sf"/>
</dbReference>
<dbReference type="InterPro" id="IPR012292">
    <property type="entry name" value="Globin/Proto"/>
</dbReference>
<dbReference type="PANTHER" id="PTHR33745">
    <property type="entry name" value="RSBT ANTAGONIST PROTEIN RSBS-RELATED"/>
    <property type="match status" value="1"/>
</dbReference>
<dbReference type="InterPro" id="IPR002645">
    <property type="entry name" value="STAS_dom"/>
</dbReference>
<evidence type="ECO:0000313" key="3">
    <source>
        <dbReference type="EMBL" id="AIE58751.1"/>
    </source>
</evidence>
<reference evidence="3 4" key="1">
    <citation type="journal article" date="2015" name="BMC Genomics">
        <title>Transcriptome analysis of thermophilic methylotrophic Bacillus methanolicus MGA3 using RNA-sequencing provides detailed insights into its previously uncharted transcriptional landscape.</title>
        <authorList>
            <person name="Irla M."/>
            <person name="Neshat A."/>
            <person name="Brautaset T."/>
            <person name="Ruckert C."/>
            <person name="Kalinowski J."/>
            <person name="Wendisch V.F."/>
        </authorList>
    </citation>
    <scope>NUCLEOTIDE SEQUENCE [LARGE SCALE GENOMIC DNA]</scope>
    <source>
        <strain evidence="4">MGA3 / ATCC 53907</strain>
    </source>
</reference>
<dbReference type="HOGENOM" id="CLU_026775_0_0_9"/>
<sequence length="273" mass="30541">MNKAIADYIQTNRDAILKKWIEAIKKQSDERLSKIVSDLAFVGTSKEFIDLIISNIKDPNEKFTAKLSDFAEKVVRLGWPLTFATKGLQTFGNIVFEGMVEKGIVTKEKHYDFDSWLSPMRNEIVNMYAYTWERTVSMQKIALQELSAPVIPVFEGITIMPLIGTIDTERAKQIMENLLSGVVKHRSEVVLIDITGVPVVDTMVAHHIIQAADAVRLLGAKCMIVGIRPEIAQTIVNLGIDLNQITTKSTLRKGMEAALALTNRKIVKLEGEE</sequence>
<proteinExistence type="predicted"/>
<dbReference type="RefSeq" id="WP_003348431.1">
    <property type="nucleotide sequence ID" value="NZ_ADWW01000003.1"/>
</dbReference>
<dbReference type="InterPro" id="IPR051932">
    <property type="entry name" value="Bact_StressResp_Reg"/>
</dbReference>